<evidence type="ECO:0000256" key="2">
    <source>
        <dbReference type="ARBA" id="ARBA00011738"/>
    </source>
</evidence>
<evidence type="ECO:0000256" key="6">
    <source>
        <dbReference type="HAMAP-Rule" id="MF_01023"/>
    </source>
</evidence>
<proteinExistence type="inferred from homology"/>
<comment type="subunit">
    <text evidence="2 6">Homodimer.</text>
</comment>
<name>A0A6L5YTI0_9FIRM</name>
<dbReference type="InterPro" id="IPR015424">
    <property type="entry name" value="PyrdxlP-dep_Trfase"/>
</dbReference>
<comment type="caution">
    <text evidence="8">The sequence shown here is derived from an EMBL/GenBank/DDBJ whole genome shotgun (WGS) entry which is preliminary data.</text>
</comment>
<dbReference type="InterPro" id="IPR015421">
    <property type="entry name" value="PyrdxlP-dep_Trfase_major"/>
</dbReference>
<dbReference type="UniPathway" id="UPA00031">
    <property type="reaction ID" value="UER00012"/>
</dbReference>
<sequence>MSIFLVDEYKDMEPYVPGEQPKDKPYIKLNANETSMPPSPKVFEAISKSEIWNMSYYSDPHCHEFRRAVAEIYHVKEEEVFVGNGADEVLSFVLMSFFRRGMKIYFPDITYGFYRTYAKTYGLDMEEIPVKDDFSIDINDYMELDGDIIFANPNNPTGLTIPTADIERLVKRNPNRMVIVDEAYADYSGETCLPLAVKYPNLVVVRTFSKSRNMAGAHIGFAVSSRDIIEDMNKIKFSFNPFNLNSVTMAAGIAAVKDVDYLHNCVTRIVKNRENFQKELESIGFHVIPSKANFVFCYHDAIDSGILCEKLKEEGILTRHFADEKLTKYLRITIGTEQEMDVVLIAIREILDEVRQKQSVKEKKAC</sequence>
<dbReference type="InterPro" id="IPR050106">
    <property type="entry name" value="HistidinolP_aminotransfase"/>
</dbReference>
<dbReference type="PANTHER" id="PTHR43643:SF3">
    <property type="entry name" value="HISTIDINOL-PHOSPHATE AMINOTRANSFERASE"/>
    <property type="match status" value="1"/>
</dbReference>
<keyword evidence="6" id="KW-0028">Amino-acid biosynthesis</keyword>
<comment type="similarity">
    <text evidence="6">Belongs to the class-II pyridoxal-phosphate-dependent aminotransferase family. Histidinol-phosphate aminotransferase subfamily.</text>
</comment>
<dbReference type="AlphaFoldDB" id="A0A6L5YTI0"/>
<keyword evidence="9" id="KW-1185">Reference proteome</keyword>
<comment type="cofactor">
    <cofactor evidence="1 6">
        <name>pyridoxal 5'-phosphate</name>
        <dbReference type="ChEBI" id="CHEBI:597326"/>
    </cofactor>
</comment>
<comment type="catalytic activity">
    <reaction evidence="6">
        <text>L-histidinol phosphate + 2-oxoglutarate = 3-(imidazol-4-yl)-2-oxopropyl phosphate + L-glutamate</text>
        <dbReference type="Rhea" id="RHEA:23744"/>
        <dbReference type="ChEBI" id="CHEBI:16810"/>
        <dbReference type="ChEBI" id="CHEBI:29985"/>
        <dbReference type="ChEBI" id="CHEBI:57766"/>
        <dbReference type="ChEBI" id="CHEBI:57980"/>
        <dbReference type="EC" id="2.6.1.9"/>
    </reaction>
</comment>
<keyword evidence="5 6" id="KW-0663">Pyridoxal phosphate</keyword>
<dbReference type="HAMAP" id="MF_01023">
    <property type="entry name" value="HisC_aminotrans_2"/>
    <property type="match status" value="1"/>
</dbReference>
<dbReference type="Proteomes" id="UP000474024">
    <property type="component" value="Unassembled WGS sequence"/>
</dbReference>
<dbReference type="Gene3D" id="3.40.640.10">
    <property type="entry name" value="Type I PLP-dependent aspartate aminotransferase-like (Major domain)"/>
    <property type="match status" value="1"/>
</dbReference>
<evidence type="ECO:0000313" key="8">
    <source>
        <dbReference type="EMBL" id="MST75714.1"/>
    </source>
</evidence>
<dbReference type="InterPro" id="IPR005861">
    <property type="entry name" value="HisP_aminotrans"/>
</dbReference>
<evidence type="ECO:0000256" key="1">
    <source>
        <dbReference type="ARBA" id="ARBA00001933"/>
    </source>
</evidence>
<protein>
    <recommendedName>
        <fullName evidence="6">Histidinol-phosphate aminotransferase</fullName>
        <ecNumber evidence="6">2.6.1.9</ecNumber>
    </recommendedName>
    <alternativeName>
        <fullName evidence="6">Imidazole acetol-phosphate transaminase</fullName>
    </alternativeName>
</protein>
<gene>
    <name evidence="6" type="primary">hisC</name>
    <name evidence="8" type="ORF">FYJ75_11955</name>
</gene>
<feature type="domain" description="Aminotransferase class I/classII large" evidence="7">
    <location>
        <begin position="25"/>
        <end position="346"/>
    </location>
</feature>
<dbReference type="GO" id="GO:0000105">
    <property type="term" value="P:L-histidine biosynthetic process"/>
    <property type="evidence" value="ECO:0007669"/>
    <property type="project" value="UniProtKB-UniRule"/>
</dbReference>
<keyword evidence="4 6" id="KW-0808">Transferase</keyword>
<dbReference type="EMBL" id="VUNI01000024">
    <property type="protein sequence ID" value="MST75714.1"/>
    <property type="molecule type" value="Genomic_DNA"/>
</dbReference>
<dbReference type="EC" id="2.6.1.9" evidence="6"/>
<keyword evidence="3 6" id="KW-0032">Aminotransferase</keyword>
<dbReference type="CDD" id="cd00609">
    <property type="entry name" value="AAT_like"/>
    <property type="match status" value="1"/>
</dbReference>
<keyword evidence="6" id="KW-0368">Histidine biosynthesis</keyword>
<evidence type="ECO:0000256" key="3">
    <source>
        <dbReference type="ARBA" id="ARBA00022576"/>
    </source>
</evidence>
<dbReference type="GO" id="GO:0004400">
    <property type="term" value="F:histidinol-phosphate transaminase activity"/>
    <property type="evidence" value="ECO:0007669"/>
    <property type="project" value="UniProtKB-UniRule"/>
</dbReference>
<dbReference type="InterPro" id="IPR004839">
    <property type="entry name" value="Aminotransferase_I/II_large"/>
</dbReference>
<comment type="pathway">
    <text evidence="6">Amino-acid biosynthesis; L-histidine biosynthesis; L-histidine from 5-phospho-alpha-D-ribose 1-diphosphate: step 7/9.</text>
</comment>
<accession>A0A6L5YTI0</accession>
<dbReference type="GO" id="GO:0030170">
    <property type="term" value="F:pyridoxal phosphate binding"/>
    <property type="evidence" value="ECO:0007669"/>
    <property type="project" value="InterPro"/>
</dbReference>
<evidence type="ECO:0000313" key="9">
    <source>
        <dbReference type="Proteomes" id="UP000474024"/>
    </source>
</evidence>
<feature type="modified residue" description="N6-(pyridoxal phosphate)lysine" evidence="6">
    <location>
        <position position="210"/>
    </location>
</feature>
<evidence type="ECO:0000259" key="7">
    <source>
        <dbReference type="Pfam" id="PF00155"/>
    </source>
</evidence>
<organism evidence="8 9">
    <name type="scientific">Roseburia porci</name>
    <dbReference type="NCBI Taxonomy" id="2605790"/>
    <lineage>
        <taxon>Bacteria</taxon>
        <taxon>Bacillati</taxon>
        <taxon>Bacillota</taxon>
        <taxon>Clostridia</taxon>
        <taxon>Lachnospirales</taxon>
        <taxon>Lachnospiraceae</taxon>
        <taxon>Roseburia</taxon>
    </lineage>
</organism>
<dbReference type="Pfam" id="PF00155">
    <property type="entry name" value="Aminotran_1_2"/>
    <property type="match status" value="1"/>
</dbReference>
<dbReference type="InterPro" id="IPR015422">
    <property type="entry name" value="PyrdxlP-dep_Trfase_small"/>
</dbReference>
<dbReference type="SUPFAM" id="SSF53383">
    <property type="entry name" value="PLP-dependent transferases"/>
    <property type="match status" value="1"/>
</dbReference>
<dbReference type="RefSeq" id="WP_154430678.1">
    <property type="nucleotide sequence ID" value="NZ_VUNI01000024.1"/>
</dbReference>
<dbReference type="PANTHER" id="PTHR43643">
    <property type="entry name" value="HISTIDINOL-PHOSPHATE AMINOTRANSFERASE 2"/>
    <property type="match status" value="1"/>
</dbReference>
<reference evidence="8 9" key="1">
    <citation type="submission" date="2019-08" db="EMBL/GenBank/DDBJ databases">
        <title>In-depth cultivation of the pig gut microbiome towards novel bacterial diversity and tailored functional studies.</title>
        <authorList>
            <person name="Wylensek D."/>
            <person name="Hitch T.C.A."/>
            <person name="Clavel T."/>
        </authorList>
    </citation>
    <scope>NUCLEOTIDE SEQUENCE [LARGE SCALE GENOMIC DNA]</scope>
    <source>
        <strain evidence="8 9">MUC/MUC-530-WT-4D</strain>
    </source>
</reference>
<evidence type="ECO:0000256" key="4">
    <source>
        <dbReference type="ARBA" id="ARBA00022679"/>
    </source>
</evidence>
<evidence type="ECO:0000256" key="5">
    <source>
        <dbReference type="ARBA" id="ARBA00022898"/>
    </source>
</evidence>
<dbReference type="NCBIfam" id="TIGR01141">
    <property type="entry name" value="hisC"/>
    <property type="match status" value="1"/>
</dbReference>
<dbReference type="Gene3D" id="3.90.1150.10">
    <property type="entry name" value="Aspartate Aminotransferase, domain 1"/>
    <property type="match status" value="1"/>
</dbReference>